<dbReference type="eggNOG" id="COG1366">
    <property type="taxonomic scope" value="Bacteria"/>
</dbReference>
<comment type="caution">
    <text evidence="2">The sequence shown here is derived from an EMBL/GenBank/DDBJ whole genome shotgun (WGS) entry which is preliminary data.</text>
</comment>
<dbReference type="Proteomes" id="UP000003053">
    <property type="component" value="Unassembled WGS sequence"/>
</dbReference>
<dbReference type="HOGENOM" id="CLU_173175_0_0_10"/>
<protein>
    <recommendedName>
        <fullName evidence="1">STAS domain-containing protein</fullName>
    </recommendedName>
</protein>
<dbReference type="SUPFAM" id="SSF52091">
    <property type="entry name" value="SpoIIaa-like"/>
    <property type="match status" value="1"/>
</dbReference>
<dbReference type="PROSITE" id="PS50801">
    <property type="entry name" value="STAS"/>
    <property type="match status" value="1"/>
</dbReference>
<dbReference type="Gene3D" id="3.30.750.24">
    <property type="entry name" value="STAS domain"/>
    <property type="match status" value="1"/>
</dbReference>
<name>A4C1F6_9FLAO</name>
<reference evidence="2 3" key="1">
    <citation type="submission" date="2006-02" db="EMBL/GenBank/DDBJ databases">
        <authorList>
            <person name="Murray A."/>
            <person name="Staley J."/>
            <person name="Ferriera S."/>
            <person name="Johnson J."/>
            <person name="Kravitz S."/>
            <person name="Halpern A."/>
            <person name="Remington K."/>
            <person name="Beeson K."/>
            <person name="Tran B."/>
            <person name="Rogers Y.-H."/>
            <person name="Friedman R."/>
            <person name="Venter J.C."/>
        </authorList>
    </citation>
    <scope>NUCLEOTIDE SEQUENCE [LARGE SCALE GENOMIC DNA]</scope>
    <source>
        <strain evidence="2 3">23-P</strain>
    </source>
</reference>
<dbReference type="EMBL" id="AAOG01000003">
    <property type="protein sequence ID" value="EAR11959.1"/>
    <property type="molecule type" value="Genomic_DNA"/>
</dbReference>
<dbReference type="RefSeq" id="WP_004570919.1">
    <property type="nucleotide sequence ID" value="NZ_CH724148.1"/>
</dbReference>
<evidence type="ECO:0000313" key="3">
    <source>
        <dbReference type="Proteomes" id="UP000003053"/>
    </source>
</evidence>
<dbReference type="OrthoDB" id="1163458at2"/>
<dbReference type="Pfam" id="PF01740">
    <property type="entry name" value="STAS"/>
    <property type="match status" value="1"/>
</dbReference>
<gene>
    <name evidence="2" type="ORF">PI23P_11517</name>
</gene>
<evidence type="ECO:0000259" key="1">
    <source>
        <dbReference type="PROSITE" id="PS50801"/>
    </source>
</evidence>
<evidence type="ECO:0000313" key="2">
    <source>
        <dbReference type="EMBL" id="EAR11959.1"/>
    </source>
</evidence>
<dbReference type="STRING" id="313594.PI23P_11517"/>
<proteinExistence type="predicted"/>
<feature type="domain" description="STAS" evidence="1">
    <location>
        <begin position="1"/>
        <end position="92"/>
    </location>
</feature>
<organism evidence="2 3">
    <name type="scientific">Polaribacter irgensii 23-P</name>
    <dbReference type="NCBI Taxonomy" id="313594"/>
    <lineage>
        <taxon>Bacteria</taxon>
        <taxon>Pseudomonadati</taxon>
        <taxon>Bacteroidota</taxon>
        <taxon>Flavobacteriia</taxon>
        <taxon>Flavobacteriales</taxon>
        <taxon>Flavobacteriaceae</taxon>
    </lineage>
</organism>
<sequence>MALQILENKGSFSILGNITCENVFSVKHYIESILAKRKYITIDITQVTRIDIHGVLTLTKIYQDALIAKKIFTIIGVGSKDLYDHFNSQKLA</sequence>
<dbReference type="AlphaFoldDB" id="A4C1F6"/>
<dbReference type="InterPro" id="IPR036513">
    <property type="entry name" value="STAS_dom_sf"/>
</dbReference>
<keyword evidence="3" id="KW-1185">Reference proteome</keyword>
<accession>A4C1F6</accession>
<dbReference type="InterPro" id="IPR002645">
    <property type="entry name" value="STAS_dom"/>
</dbReference>